<name>A0A7S0N717_9CHLO</name>
<dbReference type="AlphaFoldDB" id="A0A7S0N717"/>
<reference evidence="1" key="1">
    <citation type="submission" date="2021-01" db="EMBL/GenBank/DDBJ databases">
        <authorList>
            <person name="Corre E."/>
            <person name="Pelletier E."/>
            <person name="Niang G."/>
            <person name="Scheremetjew M."/>
            <person name="Finn R."/>
            <person name="Kale V."/>
            <person name="Holt S."/>
            <person name="Cochrane G."/>
            <person name="Meng A."/>
            <person name="Brown T."/>
            <person name="Cohen L."/>
        </authorList>
    </citation>
    <scope>NUCLEOTIDE SEQUENCE</scope>
    <source>
        <strain evidence="1">SAG 11-49</strain>
    </source>
</reference>
<organism evidence="1">
    <name type="scientific">Chlamydomonas leiostraca</name>
    <dbReference type="NCBI Taxonomy" id="1034604"/>
    <lineage>
        <taxon>Eukaryota</taxon>
        <taxon>Viridiplantae</taxon>
        <taxon>Chlorophyta</taxon>
        <taxon>core chlorophytes</taxon>
        <taxon>Chlorophyceae</taxon>
        <taxon>CS clade</taxon>
        <taxon>Chlamydomonadales</taxon>
        <taxon>Chlamydomonadaceae</taxon>
        <taxon>Chlamydomonas</taxon>
    </lineage>
</organism>
<protein>
    <submittedName>
        <fullName evidence="1">Uncharacterized protein</fullName>
    </submittedName>
</protein>
<evidence type="ECO:0000313" key="1">
    <source>
        <dbReference type="EMBL" id="CAD8662010.1"/>
    </source>
</evidence>
<gene>
    <name evidence="1" type="ORF">CLEI1391_LOCUS166</name>
</gene>
<dbReference type="EMBL" id="HBFB01000338">
    <property type="protein sequence ID" value="CAD8662010.1"/>
    <property type="molecule type" value="Transcribed_RNA"/>
</dbReference>
<proteinExistence type="predicted"/>
<accession>A0A7S0N717</accession>
<sequence length="104" mass="11422">MPAESHGSNPLVSHKRKVIVCQANAFSSSRKKKKGMVLQAIPEPLHDTAAAAAMHAMQACLLYLTALPVRQALLRCSMQAAQHVPAAAWLCRHQDPVWCVRHHP</sequence>